<dbReference type="EMBL" id="BAVZ01000007">
    <property type="protein sequence ID" value="GAF08497.1"/>
    <property type="molecule type" value="Genomic_DNA"/>
</dbReference>
<accession>W7YJ51</accession>
<feature type="compositionally biased region" description="Polar residues" evidence="1">
    <location>
        <begin position="37"/>
        <end position="47"/>
    </location>
</feature>
<evidence type="ECO:0000313" key="3">
    <source>
        <dbReference type="Proteomes" id="UP000019364"/>
    </source>
</evidence>
<evidence type="ECO:0000313" key="2">
    <source>
        <dbReference type="EMBL" id="GAF08497.1"/>
    </source>
</evidence>
<gene>
    <name evidence="2" type="ORF">JCM16418_2578</name>
</gene>
<organism evidence="2 3">
    <name type="scientific">Paenibacillus pini JCM 16418</name>
    <dbReference type="NCBI Taxonomy" id="1236976"/>
    <lineage>
        <taxon>Bacteria</taxon>
        <taxon>Bacillati</taxon>
        <taxon>Bacillota</taxon>
        <taxon>Bacilli</taxon>
        <taxon>Bacillales</taxon>
        <taxon>Paenibacillaceae</taxon>
        <taxon>Paenibacillus</taxon>
    </lineage>
</organism>
<dbReference type="AlphaFoldDB" id="W7YJ51"/>
<comment type="caution">
    <text evidence="2">The sequence shown here is derived from an EMBL/GenBank/DDBJ whole genome shotgun (WGS) entry which is preliminary data.</text>
</comment>
<feature type="region of interest" description="Disordered" evidence="1">
    <location>
        <begin position="34"/>
        <end position="53"/>
    </location>
</feature>
<sequence>MNRSGVPEPKIEYAPKHYICQRAPGQLVLDGRVDKPSGQSRTGQKTLLISKGI</sequence>
<dbReference type="STRING" id="1236976.JCM16418_2578"/>
<dbReference type="Proteomes" id="UP000019364">
    <property type="component" value="Unassembled WGS sequence"/>
</dbReference>
<proteinExistence type="predicted"/>
<name>W7YJ51_9BACL</name>
<reference evidence="2 3" key="1">
    <citation type="journal article" date="2014" name="Genome Announc.">
        <title>Draft Genome Sequence of Paenibacillus pini JCM 16418T, Isolated from the Rhizosphere of Pine Tree.</title>
        <authorList>
            <person name="Yuki M."/>
            <person name="Oshima K."/>
            <person name="Suda W."/>
            <person name="Oshida Y."/>
            <person name="Kitamura K."/>
            <person name="Iida Y."/>
            <person name="Hattori M."/>
            <person name="Ohkuma M."/>
        </authorList>
    </citation>
    <scope>NUCLEOTIDE SEQUENCE [LARGE SCALE GENOMIC DNA]</scope>
    <source>
        <strain evidence="2 3">JCM 16418</strain>
    </source>
</reference>
<keyword evidence="3" id="KW-1185">Reference proteome</keyword>
<protein>
    <submittedName>
        <fullName evidence="2">Uncharacterized protein</fullName>
    </submittedName>
</protein>
<evidence type="ECO:0000256" key="1">
    <source>
        <dbReference type="SAM" id="MobiDB-lite"/>
    </source>
</evidence>